<dbReference type="InterPro" id="IPR050515">
    <property type="entry name" value="Beta-lactam/transpept"/>
</dbReference>
<feature type="domain" description="Penicillin-binding protein transpeptidase" evidence="3">
    <location>
        <begin position="47"/>
        <end position="366"/>
    </location>
</feature>
<dbReference type="PANTHER" id="PTHR30627:SF1">
    <property type="entry name" value="PEPTIDOGLYCAN D,D-TRANSPEPTIDASE FTSI"/>
    <property type="match status" value="1"/>
</dbReference>
<evidence type="ECO:0000313" key="4">
    <source>
        <dbReference type="EMBL" id="HIV09156.1"/>
    </source>
</evidence>
<dbReference type="Proteomes" id="UP000886845">
    <property type="component" value="Unassembled WGS sequence"/>
</dbReference>
<sequence>RELRNRRIEEVDAVHGNDVVLTIDNNVQYIIETVLERALKTYQADTGTIIVQDVRTGEILGMATQPSFDPQDYGRMPQAQWKNIAVARNYEPGSVMKAITVAMGMQLGVIDENSTFDIGTSRVWFYAGRRLRDHAVGVLRPADILAKSSNIGTAMIGLRLAEPTPDYGMEEYARLWYAFRAMGLGQKTGIEIPGEEAGIVPHYKGWSKLSPTRMTLGQGIAVTPVQLCNAFATIANGGVRMRPTILKEIRTHEGELVRANAPEVLGRPLSPEVCAKVLGMLRGVTDRAKGGTGWRAALHSYTVAGKTGTGQIPGPHGYNDRDYNATFVGVYPSTAPRLAILVNLERPKGPRHAGGNVAAPIFAEIAEPIGHYLNIPADKPLEEPKP</sequence>
<reference evidence="4" key="2">
    <citation type="journal article" date="2021" name="PeerJ">
        <title>Extensive microbial diversity within the chicken gut microbiome revealed by metagenomics and culture.</title>
        <authorList>
            <person name="Gilroy R."/>
            <person name="Ravi A."/>
            <person name="Getino M."/>
            <person name="Pursley I."/>
            <person name="Horton D.L."/>
            <person name="Alikhan N.F."/>
            <person name="Baker D."/>
            <person name="Gharbi K."/>
            <person name="Hall N."/>
            <person name="Watson M."/>
            <person name="Adriaenssens E.M."/>
            <person name="Foster-Nyarko E."/>
            <person name="Jarju S."/>
            <person name="Secka A."/>
            <person name="Antonio M."/>
            <person name="Oren A."/>
            <person name="Chaudhuri R.R."/>
            <person name="La Ragione R."/>
            <person name="Hildebrand F."/>
            <person name="Pallen M.J."/>
        </authorList>
    </citation>
    <scope>NUCLEOTIDE SEQUENCE</scope>
    <source>
        <strain evidence="4">35461</strain>
    </source>
</reference>
<dbReference type="SUPFAM" id="SSF56601">
    <property type="entry name" value="beta-lactamase/transpeptidase-like"/>
    <property type="match status" value="1"/>
</dbReference>
<dbReference type="GO" id="GO:0008658">
    <property type="term" value="F:penicillin binding"/>
    <property type="evidence" value="ECO:0007669"/>
    <property type="project" value="InterPro"/>
</dbReference>
<evidence type="ECO:0000256" key="1">
    <source>
        <dbReference type="ARBA" id="ARBA00004370"/>
    </source>
</evidence>
<accession>A0A9D1NN49</accession>
<dbReference type="EMBL" id="DVOR01000110">
    <property type="protein sequence ID" value="HIV09156.1"/>
    <property type="molecule type" value="Genomic_DNA"/>
</dbReference>
<name>A0A9D1NN49_9BACT</name>
<dbReference type="InterPro" id="IPR012338">
    <property type="entry name" value="Beta-lactam/transpept-like"/>
</dbReference>
<dbReference type="GO" id="GO:0005886">
    <property type="term" value="C:plasma membrane"/>
    <property type="evidence" value="ECO:0007669"/>
    <property type="project" value="TreeGrafter"/>
</dbReference>
<comment type="caution">
    <text evidence="4">The sequence shown here is derived from an EMBL/GenBank/DDBJ whole genome shotgun (WGS) entry which is preliminary data.</text>
</comment>
<dbReference type="GO" id="GO:0071555">
    <property type="term" value="P:cell wall organization"/>
    <property type="evidence" value="ECO:0007669"/>
    <property type="project" value="TreeGrafter"/>
</dbReference>
<gene>
    <name evidence="4" type="ORF">IAC79_03470</name>
</gene>
<dbReference type="InterPro" id="IPR001460">
    <property type="entry name" value="PCN-bd_Tpept"/>
</dbReference>
<evidence type="ECO:0000256" key="2">
    <source>
        <dbReference type="ARBA" id="ARBA00023136"/>
    </source>
</evidence>
<dbReference type="Gene3D" id="3.30.450.330">
    <property type="match status" value="1"/>
</dbReference>
<reference evidence="4" key="1">
    <citation type="submission" date="2020-10" db="EMBL/GenBank/DDBJ databases">
        <authorList>
            <person name="Gilroy R."/>
        </authorList>
    </citation>
    <scope>NUCLEOTIDE SEQUENCE</scope>
    <source>
        <strain evidence="4">35461</strain>
    </source>
</reference>
<protein>
    <submittedName>
        <fullName evidence="4">Penicillin-binding protein 2</fullName>
    </submittedName>
</protein>
<keyword evidence="2" id="KW-0472">Membrane</keyword>
<dbReference type="Pfam" id="PF00905">
    <property type="entry name" value="Transpeptidase"/>
    <property type="match status" value="1"/>
</dbReference>
<evidence type="ECO:0000313" key="5">
    <source>
        <dbReference type="Proteomes" id="UP000886845"/>
    </source>
</evidence>
<organism evidence="4 5">
    <name type="scientific">Candidatus Spyradenecus faecavium</name>
    <dbReference type="NCBI Taxonomy" id="2840947"/>
    <lineage>
        <taxon>Bacteria</taxon>
        <taxon>Pseudomonadati</taxon>
        <taxon>Lentisphaerota</taxon>
        <taxon>Lentisphaeria</taxon>
        <taxon>Lentisphaerales</taxon>
        <taxon>Lentisphaeraceae</taxon>
        <taxon>Lentisphaeraceae incertae sedis</taxon>
        <taxon>Candidatus Spyradenecus</taxon>
    </lineage>
</organism>
<proteinExistence type="predicted"/>
<comment type="subcellular location">
    <subcellularLocation>
        <location evidence="1">Membrane</location>
    </subcellularLocation>
</comment>
<feature type="non-terminal residue" evidence="4">
    <location>
        <position position="1"/>
    </location>
</feature>
<evidence type="ECO:0000259" key="3">
    <source>
        <dbReference type="Pfam" id="PF00905"/>
    </source>
</evidence>
<dbReference type="PANTHER" id="PTHR30627">
    <property type="entry name" value="PEPTIDOGLYCAN D,D-TRANSPEPTIDASE"/>
    <property type="match status" value="1"/>
</dbReference>
<dbReference type="Gene3D" id="3.40.710.10">
    <property type="entry name" value="DD-peptidase/beta-lactamase superfamily"/>
    <property type="match status" value="1"/>
</dbReference>
<dbReference type="AlphaFoldDB" id="A0A9D1NN49"/>